<dbReference type="SMART" id="SM00167">
    <property type="entry name" value="VPS9"/>
    <property type="match status" value="1"/>
</dbReference>
<evidence type="ECO:0000313" key="3">
    <source>
        <dbReference type="Proteomes" id="UP000494165"/>
    </source>
</evidence>
<dbReference type="Pfam" id="PF02204">
    <property type="entry name" value="VPS9"/>
    <property type="match status" value="1"/>
</dbReference>
<dbReference type="Pfam" id="PF23268">
    <property type="entry name" value="RIN1"/>
    <property type="match status" value="1"/>
</dbReference>
<evidence type="ECO:0000313" key="2">
    <source>
        <dbReference type="EMBL" id="CAB3363039.1"/>
    </source>
</evidence>
<protein>
    <recommendedName>
        <fullName evidence="1">VPS9 domain-containing protein</fullName>
    </recommendedName>
</protein>
<dbReference type="OrthoDB" id="21085at2759"/>
<dbReference type="AlphaFoldDB" id="A0A8S1CCI7"/>
<dbReference type="InterPro" id="IPR003123">
    <property type="entry name" value="VPS9"/>
</dbReference>
<dbReference type="EMBL" id="CADEPI010000010">
    <property type="protein sequence ID" value="CAB3363039.1"/>
    <property type="molecule type" value="Genomic_DNA"/>
</dbReference>
<comment type="caution">
    <text evidence="2">The sequence shown here is derived from an EMBL/GenBank/DDBJ whole genome shotgun (WGS) entry which is preliminary data.</text>
</comment>
<dbReference type="PROSITE" id="PS51205">
    <property type="entry name" value="VPS9"/>
    <property type="match status" value="1"/>
</dbReference>
<name>A0A8S1CCI7_9INSE</name>
<evidence type="ECO:0000259" key="1">
    <source>
        <dbReference type="PROSITE" id="PS51205"/>
    </source>
</evidence>
<organism evidence="2 3">
    <name type="scientific">Cloeon dipterum</name>
    <dbReference type="NCBI Taxonomy" id="197152"/>
    <lineage>
        <taxon>Eukaryota</taxon>
        <taxon>Metazoa</taxon>
        <taxon>Ecdysozoa</taxon>
        <taxon>Arthropoda</taxon>
        <taxon>Hexapoda</taxon>
        <taxon>Insecta</taxon>
        <taxon>Pterygota</taxon>
        <taxon>Palaeoptera</taxon>
        <taxon>Ephemeroptera</taxon>
        <taxon>Pisciforma</taxon>
        <taxon>Baetidae</taxon>
        <taxon>Cloeon</taxon>
    </lineage>
</organism>
<accession>A0A8S1CCI7</accession>
<keyword evidence="3" id="KW-1185">Reference proteome</keyword>
<reference evidence="2 3" key="1">
    <citation type="submission" date="2020-04" db="EMBL/GenBank/DDBJ databases">
        <authorList>
            <person name="Alioto T."/>
            <person name="Alioto T."/>
            <person name="Gomez Garrido J."/>
        </authorList>
    </citation>
    <scope>NUCLEOTIDE SEQUENCE [LARGE SCALE GENOMIC DNA]</scope>
</reference>
<sequence length="478" mass="53800">MAVAIWNPNTFAFANRVIDALLPRSFREKAIGASFKEYVLKLCKGRDVALSKKIEMFKESTIEKVKNNEDPFAVLSDIRNCFSEIKIYLSNNGGPKYKKKRIEEKHKARRDNDLFEEDYILEAVFHEVIVEPLIKHLYQLLVRHYLHSGVLAVMAKNMQKTRNRTLQQLGASDKVSTPTKESMSKLFEKLERMRSASNIFRKRDFFLEFVEGIAKSVVTPNGKTIVLGADDVLPVFEWLLANSGMVSIVIEANLICELLPPSHTQYGKGGYYLTMLSSAIKAIKRAEIGSPLANREGLTEKMTLPYDDELLVIAIADESKGLIYKETLRTPHGIPTKQICGKLAEKYRIRCPKKFGLYKMTEEKEMVLVDSSRYINQGESVLIFTRKDSASSIFHQTPLPEITPVADINDVSATDTHLGPFGESFELLQLDPLTQRLSGDQDIQTPIKDVYELLNCVTPVSSAAHSSLSSLSSVPSEK</sequence>
<feature type="domain" description="VPS9" evidence="1">
    <location>
        <begin position="148"/>
        <end position="292"/>
    </location>
</feature>
<dbReference type="Gene3D" id="1.20.1050.80">
    <property type="entry name" value="VPS9 domain"/>
    <property type="match status" value="1"/>
</dbReference>
<dbReference type="Proteomes" id="UP000494165">
    <property type="component" value="Unassembled WGS sequence"/>
</dbReference>
<gene>
    <name evidence="2" type="ORF">CLODIP_2_CD15479</name>
</gene>
<proteinExistence type="predicted"/>
<dbReference type="SUPFAM" id="SSF109993">
    <property type="entry name" value="VPS9 domain"/>
    <property type="match status" value="1"/>
</dbReference>
<dbReference type="InterPro" id="IPR037191">
    <property type="entry name" value="VPS9_dom_sf"/>
</dbReference>